<protein>
    <submittedName>
        <fullName evidence="3">SpoIID/LytB domain-containing protein</fullName>
    </submittedName>
</protein>
<evidence type="ECO:0000313" key="4">
    <source>
        <dbReference type="Proteomes" id="UP000502996"/>
    </source>
</evidence>
<keyword evidence="1" id="KW-0732">Signal</keyword>
<reference evidence="3 4" key="1">
    <citation type="submission" date="2020-02" db="EMBL/GenBank/DDBJ databases">
        <title>Full genome sequence of Nocardioides sp. R-3366.</title>
        <authorList>
            <person name="Im W.-T."/>
        </authorList>
    </citation>
    <scope>NUCLEOTIDE SEQUENCE [LARGE SCALE GENOMIC DNA]</scope>
    <source>
        <strain evidence="3 4">R-3366</strain>
    </source>
</reference>
<feature type="domain" description="Sporulation stage II protein D amidase enhancer LytB N-terminal" evidence="2">
    <location>
        <begin position="185"/>
        <end position="270"/>
    </location>
</feature>
<feature type="signal peptide" evidence="1">
    <location>
        <begin position="1"/>
        <end position="23"/>
    </location>
</feature>
<dbReference type="RefSeq" id="WP_165234864.1">
    <property type="nucleotide sequence ID" value="NZ_CP049257.1"/>
</dbReference>
<sequence length="386" mass="41459">MTRSLVVGLVGLLLAGSGPAATAAPRETVPAAASYTVTGYGYGHGHGLSQYGAQGAARQGLTWRQIVGFYYPGTRIGRARGPLRVLITADRRDVQVDAQPGLRLVRLEGRKTFRLDRLRPGANRWRITPQGERSVVSYRTPRGWQRWTSFPGGAQFSGGPRPMTLRLPHHEAAQYRGALRSVDRRTVNVVALDSYLRGVVPREVPAEWEAEAVRAQAVAARSYAAYERATAMGEWDLCDTEACQVYGGVRDEHPATDAAVRATRGKVVTWQGAPAFTQFSSSNGGWSTAGSQPYLVAQADPYEASSDNPNDPWTATVTRQAVERAWPAVGTLQGITLTRDGVGPAYGGHVSAVTLTGAGGQSVQLTGDAFRFGLGLRSTWLQLAPA</sequence>
<feature type="chain" id="PRO_5026342110" evidence="1">
    <location>
        <begin position="24"/>
        <end position="386"/>
    </location>
</feature>
<dbReference type="GO" id="GO:0030435">
    <property type="term" value="P:sporulation resulting in formation of a cellular spore"/>
    <property type="evidence" value="ECO:0007669"/>
    <property type="project" value="InterPro"/>
</dbReference>
<gene>
    <name evidence="3" type="ORF">G5V58_16090</name>
</gene>
<evidence type="ECO:0000259" key="2">
    <source>
        <dbReference type="Pfam" id="PF08486"/>
    </source>
</evidence>
<accession>A0A6G6WFT1</accession>
<keyword evidence="4" id="KW-1185">Reference proteome</keyword>
<evidence type="ECO:0000256" key="1">
    <source>
        <dbReference type="SAM" id="SignalP"/>
    </source>
</evidence>
<dbReference type="InterPro" id="IPR013486">
    <property type="entry name" value="SpoIID/LytB"/>
</dbReference>
<dbReference type="KEGG" id="nano:G5V58_16090"/>
<proteinExistence type="predicted"/>
<dbReference type="AlphaFoldDB" id="A0A6G6WFT1"/>
<dbReference type="Proteomes" id="UP000502996">
    <property type="component" value="Chromosome"/>
</dbReference>
<evidence type="ECO:0000313" key="3">
    <source>
        <dbReference type="EMBL" id="QIG44092.1"/>
    </source>
</evidence>
<organism evidence="3 4">
    <name type="scientific">Nocardioides anomalus</name>
    <dbReference type="NCBI Taxonomy" id="2712223"/>
    <lineage>
        <taxon>Bacteria</taxon>
        <taxon>Bacillati</taxon>
        <taxon>Actinomycetota</taxon>
        <taxon>Actinomycetes</taxon>
        <taxon>Propionibacteriales</taxon>
        <taxon>Nocardioidaceae</taxon>
        <taxon>Nocardioides</taxon>
    </lineage>
</organism>
<dbReference type="InterPro" id="IPR013693">
    <property type="entry name" value="SpoIID/LytB_N"/>
</dbReference>
<dbReference type="NCBIfam" id="TIGR02669">
    <property type="entry name" value="SpoIID_LytB"/>
    <property type="match status" value="1"/>
</dbReference>
<dbReference type="Pfam" id="PF08486">
    <property type="entry name" value="SpoIID"/>
    <property type="match status" value="1"/>
</dbReference>
<name>A0A6G6WFT1_9ACTN</name>
<dbReference type="EMBL" id="CP049257">
    <property type="protein sequence ID" value="QIG44092.1"/>
    <property type="molecule type" value="Genomic_DNA"/>
</dbReference>